<name>A0A166A100_9EURY</name>
<dbReference type="Pfam" id="PF12686">
    <property type="entry name" value="DUF3800"/>
    <property type="match status" value="1"/>
</dbReference>
<accession>A0A166A100</accession>
<reference evidence="1 2" key="1">
    <citation type="submission" date="2016-04" db="EMBL/GenBank/DDBJ databases">
        <title>Genome sequence of Methanobrevibacter filiformis DSM 11501.</title>
        <authorList>
            <person name="Poehlein A."/>
            <person name="Seedorf H."/>
            <person name="Daniel R."/>
        </authorList>
    </citation>
    <scope>NUCLEOTIDE SEQUENCE [LARGE SCALE GENOMIC DNA]</scope>
    <source>
        <strain evidence="1 2">DSM 11501</strain>
    </source>
</reference>
<comment type="caution">
    <text evidence="1">The sequence shown here is derived from an EMBL/GenBank/DDBJ whole genome shotgun (WGS) entry which is preliminary data.</text>
</comment>
<evidence type="ECO:0000313" key="1">
    <source>
        <dbReference type="EMBL" id="KZX11429.1"/>
    </source>
</evidence>
<dbReference type="EMBL" id="LWMT01000250">
    <property type="protein sequence ID" value="KZX11429.1"/>
    <property type="molecule type" value="Genomic_DNA"/>
</dbReference>
<protein>
    <recommendedName>
        <fullName evidence="3">DUF3800 domain-containing protein</fullName>
    </recommendedName>
</protein>
<sequence>MKYLFIDESGDLGIKGSKYIVISAILVENTNELNRIIKNMRRNKFKKELKNINEIKGYACSSEIIKKT</sequence>
<dbReference type="InterPro" id="IPR024524">
    <property type="entry name" value="DUF3800"/>
</dbReference>
<gene>
    <name evidence="1" type="ORF">MBFIL_14700</name>
</gene>
<dbReference type="OrthoDB" id="101752at2157"/>
<evidence type="ECO:0008006" key="3">
    <source>
        <dbReference type="Google" id="ProtNLM"/>
    </source>
</evidence>
<dbReference type="RefSeq" id="WP_066973186.1">
    <property type="nucleotide sequence ID" value="NZ_LWMT01000250.1"/>
</dbReference>
<proteinExistence type="predicted"/>
<dbReference type="PATRIC" id="fig|55758.3.peg.1660"/>
<dbReference type="AlphaFoldDB" id="A0A166A100"/>
<evidence type="ECO:0000313" key="2">
    <source>
        <dbReference type="Proteomes" id="UP000077066"/>
    </source>
</evidence>
<dbReference type="Proteomes" id="UP000077066">
    <property type="component" value="Unassembled WGS sequence"/>
</dbReference>
<organism evidence="1 2">
    <name type="scientific">Methanobrevibacter filiformis</name>
    <dbReference type="NCBI Taxonomy" id="55758"/>
    <lineage>
        <taxon>Archaea</taxon>
        <taxon>Methanobacteriati</taxon>
        <taxon>Methanobacteriota</taxon>
        <taxon>Methanomada group</taxon>
        <taxon>Methanobacteria</taxon>
        <taxon>Methanobacteriales</taxon>
        <taxon>Methanobacteriaceae</taxon>
        <taxon>Methanobrevibacter</taxon>
    </lineage>
</organism>
<keyword evidence="2" id="KW-1185">Reference proteome</keyword>